<dbReference type="InterPro" id="IPR019600">
    <property type="entry name" value="Hemin_uptake_protein_HemP"/>
</dbReference>
<dbReference type="RefSeq" id="WP_027277003.1">
    <property type="nucleotide sequence ID" value="NZ_QJTI01000006.1"/>
</dbReference>
<proteinExistence type="predicted"/>
<dbReference type="OrthoDB" id="7870498at2"/>
<evidence type="ECO:0000256" key="1">
    <source>
        <dbReference type="SAM" id="MobiDB-lite"/>
    </source>
</evidence>
<gene>
    <name evidence="2" type="ORF">BJ122_106100</name>
</gene>
<dbReference type="AlphaFoldDB" id="A0A318TV96"/>
<protein>
    <submittedName>
        <fullName evidence="2">Hemin uptake protein HemP</fullName>
    </submittedName>
</protein>
<name>A0A318TV96_9BRAD</name>
<evidence type="ECO:0000313" key="2">
    <source>
        <dbReference type="EMBL" id="PYF03609.1"/>
    </source>
</evidence>
<feature type="region of interest" description="Disordered" evidence="1">
    <location>
        <begin position="1"/>
        <end position="25"/>
    </location>
</feature>
<feature type="compositionally biased region" description="Polar residues" evidence="1">
    <location>
        <begin position="1"/>
        <end position="13"/>
    </location>
</feature>
<evidence type="ECO:0000313" key="3">
    <source>
        <dbReference type="Proteomes" id="UP000248148"/>
    </source>
</evidence>
<dbReference type="EMBL" id="QJTI01000006">
    <property type="protein sequence ID" value="PYF03609.1"/>
    <property type="molecule type" value="Genomic_DNA"/>
</dbReference>
<reference evidence="2 3" key="1">
    <citation type="submission" date="2018-06" db="EMBL/GenBank/DDBJ databases">
        <title>Genomic Encyclopedia of Archaeal and Bacterial Type Strains, Phase II (KMG-II): from individual species to whole genera.</title>
        <authorList>
            <person name="Goeker M."/>
        </authorList>
    </citation>
    <scope>NUCLEOTIDE SEQUENCE [LARGE SCALE GENOMIC DNA]</scope>
    <source>
        <strain evidence="2 3">JCM 11668</strain>
    </source>
</reference>
<dbReference type="Pfam" id="PF10636">
    <property type="entry name" value="hemP"/>
    <property type="match status" value="1"/>
</dbReference>
<keyword evidence="3" id="KW-1185">Reference proteome</keyword>
<dbReference type="Gene3D" id="2.10.70.10">
    <property type="entry name" value="Complement Module, domain 1"/>
    <property type="match status" value="1"/>
</dbReference>
<dbReference type="Proteomes" id="UP000248148">
    <property type="component" value="Unassembled WGS sequence"/>
</dbReference>
<feature type="compositionally biased region" description="Low complexity" evidence="1">
    <location>
        <begin position="14"/>
        <end position="25"/>
    </location>
</feature>
<organism evidence="2 3">
    <name type="scientific">Rhodopseudomonas faecalis</name>
    <dbReference type="NCBI Taxonomy" id="99655"/>
    <lineage>
        <taxon>Bacteria</taxon>
        <taxon>Pseudomonadati</taxon>
        <taxon>Pseudomonadota</taxon>
        <taxon>Alphaproteobacteria</taxon>
        <taxon>Hyphomicrobiales</taxon>
        <taxon>Nitrobacteraceae</taxon>
        <taxon>Rhodopseudomonas</taxon>
    </lineage>
</organism>
<sequence length="68" mass="7381">MTASSDNPPLTTNSAASSSSRVTRSVAVTGNEINSRDLFCSDRELVIAHGGDRYRLRLTSQNKLILTK</sequence>
<accession>A0A318TV96</accession>
<comment type="caution">
    <text evidence="2">The sequence shown here is derived from an EMBL/GenBank/DDBJ whole genome shotgun (WGS) entry which is preliminary data.</text>
</comment>